<evidence type="ECO:0000313" key="3">
    <source>
        <dbReference type="Proteomes" id="UP000775547"/>
    </source>
</evidence>
<sequence length="664" mass="74377">MEVPPTYTAAASQVPDYPNGSNDPPPTYAFIQKFKIGQQRTPAPLVTIQQLKGHLSLLHAFATLRDEIETLDTALYYNHGIIPFIPGDKERRWGWFVGRAVERFSLWCGSLPYGATDKPAIDFLPPLDVLMVWHAYMLNPGWYYEDCLRVSALQYLLVVTPIFSSVLSSPDLEALLTGEPTKARVDSWTTRTGKPFDPLEDARLHQARDIRCPKCWNLIEIPYMNTEGTGYLQQAFSVRCPKPECKDVPNITKAVLGVRKIAEDLAREQQISKWKGYLAGTLRTAYSGADAARAKLVKDSVLMHSTLKARNKDGQTEAKVGDIPEEEWVMSILERSKYDIENVKYAMGAKMKGGGGNLLKRILSAYTDGEIFSVDLAGAVLRQGSFVKKMHDLHWTEPHFFDSQEDEVALQHSIARYHAFLDLMAASPVTFYVPTLDIDLAWHTHQLLGNTYNVDCGKYIGRFIDHDDKVEEDALATAFDITCRAWKDRFNIPYTHCGCPLPGQTVGQRLSRLVANYKKSDPSYLVPPAGREDLRAATHPSDHNAVFVLHHKQKGQAAQERRRAKFRKRQERELAERASTKSKGKGQEMTAEERRRADERHDAAFLMPVPLFWYGPGYGGAGCAAPAGHVVYSANGTGTGGCAAAGFHVTFWLIFLSSCHSFYI</sequence>
<keyword evidence="3" id="KW-1185">Reference proteome</keyword>
<dbReference type="InterPro" id="IPR009836">
    <property type="entry name" value="GRDP-like"/>
</dbReference>
<protein>
    <submittedName>
        <fullName evidence="2">Uncharacterized protein</fullName>
    </submittedName>
</protein>
<dbReference type="Pfam" id="PF07173">
    <property type="entry name" value="GRDP-like"/>
    <property type="match status" value="1"/>
</dbReference>
<organism evidence="2 3">
    <name type="scientific">Asterophora parasitica</name>
    <dbReference type="NCBI Taxonomy" id="117018"/>
    <lineage>
        <taxon>Eukaryota</taxon>
        <taxon>Fungi</taxon>
        <taxon>Dikarya</taxon>
        <taxon>Basidiomycota</taxon>
        <taxon>Agaricomycotina</taxon>
        <taxon>Agaricomycetes</taxon>
        <taxon>Agaricomycetidae</taxon>
        <taxon>Agaricales</taxon>
        <taxon>Tricholomatineae</taxon>
        <taxon>Lyophyllaceae</taxon>
        <taxon>Asterophora</taxon>
    </lineage>
</organism>
<name>A0A9P7G2Q9_9AGAR</name>
<dbReference type="PANTHER" id="PTHR34365:SF7">
    <property type="entry name" value="GLYCINE-RICH DOMAIN-CONTAINING PROTEIN 1"/>
    <property type="match status" value="1"/>
</dbReference>
<gene>
    <name evidence="2" type="ORF">DXG03_001825</name>
</gene>
<feature type="compositionally biased region" description="Basic and acidic residues" evidence="1">
    <location>
        <begin position="570"/>
        <end position="579"/>
    </location>
</feature>
<evidence type="ECO:0000313" key="2">
    <source>
        <dbReference type="EMBL" id="KAG5642977.1"/>
    </source>
</evidence>
<dbReference type="OrthoDB" id="2684236at2759"/>
<evidence type="ECO:0000256" key="1">
    <source>
        <dbReference type="SAM" id="MobiDB-lite"/>
    </source>
</evidence>
<dbReference type="Proteomes" id="UP000775547">
    <property type="component" value="Unassembled WGS sequence"/>
</dbReference>
<feature type="region of interest" description="Disordered" evidence="1">
    <location>
        <begin position="552"/>
        <end position="597"/>
    </location>
</feature>
<reference evidence="2" key="1">
    <citation type="submission" date="2020-07" db="EMBL/GenBank/DDBJ databases">
        <authorList>
            <person name="Nieuwenhuis M."/>
            <person name="Van De Peppel L.J.J."/>
        </authorList>
    </citation>
    <scope>NUCLEOTIDE SEQUENCE</scope>
    <source>
        <strain evidence="2">AP01</strain>
        <tissue evidence="2">Mycelium</tissue>
    </source>
</reference>
<dbReference type="PANTHER" id="PTHR34365">
    <property type="entry name" value="ENOLASE (DUF1399)"/>
    <property type="match status" value="1"/>
</dbReference>
<comment type="caution">
    <text evidence="2">The sequence shown here is derived from an EMBL/GenBank/DDBJ whole genome shotgun (WGS) entry which is preliminary data.</text>
</comment>
<dbReference type="EMBL" id="JABCKV010000143">
    <property type="protein sequence ID" value="KAG5642977.1"/>
    <property type="molecule type" value="Genomic_DNA"/>
</dbReference>
<accession>A0A9P7G2Q9</accession>
<proteinExistence type="predicted"/>
<dbReference type="AlphaFoldDB" id="A0A9P7G2Q9"/>
<reference evidence="2" key="2">
    <citation type="submission" date="2021-10" db="EMBL/GenBank/DDBJ databases">
        <title>Phylogenomics reveals ancestral predisposition of the termite-cultivated fungus Termitomyces towards a domesticated lifestyle.</title>
        <authorList>
            <person name="Auxier B."/>
            <person name="Grum-Grzhimaylo A."/>
            <person name="Cardenas M.E."/>
            <person name="Lodge J.D."/>
            <person name="Laessoe T."/>
            <person name="Pedersen O."/>
            <person name="Smith M.E."/>
            <person name="Kuyper T.W."/>
            <person name="Franco-Molano E.A."/>
            <person name="Baroni T.J."/>
            <person name="Aanen D.K."/>
        </authorList>
    </citation>
    <scope>NUCLEOTIDE SEQUENCE</scope>
    <source>
        <strain evidence="2">AP01</strain>
        <tissue evidence="2">Mycelium</tissue>
    </source>
</reference>